<dbReference type="InterPro" id="IPR036291">
    <property type="entry name" value="NAD(P)-bd_dom_sf"/>
</dbReference>
<dbReference type="eggNOG" id="COG0604">
    <property type="taxonomic scope" value="Bacteria"/>
</dbReference>
<dbReference type="PANTHER" id="PTHR48106:SF13">
    <property type="entry name" value="QUINONE OXIDOREDUCTASE-RELATED"/>
    <property type="match status" value="1"/>
</dbReference>
<evidence type="ECO:0000313" key="5">
    <source>
        <dbReference type="Proteomes" id="UP000008461"/>
    </source>
</evidence>
<keyword evidence="2 4" id="KW-0560">Oxidoreductase</keyword>
<dbReference type="RefSeq" id="WP_013769177.1">
    <property type="nucleotide sequence ID" value="NC_015513.1"/>
</dbReference>
<dbReference type="Gene3D" id="3.90.180.10">
    <property type="entry name" value="Medium-chain alcohol dehydrogenases, catalytic domain"/>
    <property type="match status" value="1"/>
</dbReference>
<keyword evidence="1" id="KW-0521">NADP</keyword>
<dbReference type="InterPro" id="IPR013149">
    <property type="entry name" value="ADH-like_C"/>
</dbReference>
<reference key="2">
    <citation type="submission" date="2011-04" db="EMBL/GenBank/DDBJ databases">
        <title>Complete sequence of plasmid 3 of Haliscomenobacter hydrossis DSM 1100.</title>
        <authorList>
            <consortium name="US DOE Joint Genome Institute (JGI-PGF)"/>
            <person name="Lucas S."/>
            <person name="Han J."/>
            <person name="Lapidus A."/>
            <person name="Bruce D."/>
            <person name="Goodwin L."/>
            <person name="Pitluck S."/>
            <person name="Peters L."/>
            <person name="Kyrpides N."/>
            <person name="Mavromatis K."/>
            <person name="Ivanova N."/>
            <person name="Ovchinnikova G."/>
            <person name="Pagani I."/>
            <person name="Daligault H."/>
            <person name="Detter J.C."/>
            <person name="Han C."/>
            <person name="Land M."/>
            <person name="Hauser L."/>
            <person name="Markowitz V."/>
            <person name="Cheng J.-F."/>
            <person name="Hugenholtz P."/>
            <person name="Woyke T."/>
            <person name="Wu D."/>
            <person name="Verbarg S."/>
            <person name="Frueling A."/>
            <person name="Brambilla E."/>
            <person name="Klenk H.-P."/>
            <person name="Eisen J.A."/>
        </authorList>
    </citation>
    <scope>NUCLEOTIDE SEQUENCE</scope>
    <source>
        <strain>DSM 1100</strain>
    </source>
</reference>
<dbReference type="PROSITE" id="PS01162">
    <property type="entry name" value="QOR_ZETA_CRYSTAL"/>
    <property type="match status" value="1"/>
</dbReference>
<dbReference type="InterPro" id="IPR002364">
    <property type="entry name" value="Quin_OxRdtase/zeta-crystal_CS"/>
</dbReference>
<dbReference type="PANTHER" id="PTHR48106">
    <property type="entry name" value="QUINONE OXIDOREDUCTASE PIG3-RELATED"/>
    <property type="match status" value="1"/>
</dbReference>
<sequence length="331" mass="35116">MTNKFDQVFISAYGAPEVLTLVEADVPQPKPGEVIIQTEAIGVNYSDTLRRRNQYFMPTPLPYVLGSEAVGEIIAVGEGVAAPYTVGARVLAILPSGGGYAECVTAQAQYCVPIPPQLDAKAATAIFVQGSTAQLMIAQVAKDLKGKSVLINAAAGGVGSLLVQLAKMSDAKVFAASSSDQKLDVAKANGADVLINYSKPNWSLELKNQNDGKGVDLAFEMVGGDVYDETVKSLAPGGQLIIYGCASGIQGTIHPEYFVDENLSQIGFNLAHFITHKTDVWQEALGAVIGMVVQGQLNISTAHTFLLRDAVEAHRQIESRKTTGKVVLIPR</sequence>
<reference evidence="4 5" key="1">
    <citation type="journal article" date="2011" name="Stand. Genomic Sci.">
        <title>Complete genome sequence of Haliscomenobacter hydrossis type strain (O).</title>
        <authorList>
            <consortium name="US DOE Joint Genome Institute (JGI-PGF)"/>
            <person name="Daligault H."/>
            <person name="Lapidus A."/>
            <person name="Zeytun A."/>
            <person name="Nolan M."/>
            <person name="Lucas S."/>
            <person name="Del Rio T.G."/>
            <person name="Tice H."/>
            <person name="Cheng J.F."/>
            <person name="Tapia R."/>
            <person name="Han C."/>
            <person name="Goodwin L."/>
            <person name="Pitluck S."/>
            <person name="Liolios K."/>
            <person name="Pagani I."/>
            <person name="Ivanova N."/>
            <person name="Huntemann M."/>
            <person name="Mavromatis K."/>
            <person name="Mikhailova N."/>
            <person name="Pati A."/>
            <person name="Chen A."/>
            <person name="Palaniappan K."/>
            <person name="Land M."/>
            <person name="Hauser L."/>
            <person name="Brambilla E.M."/>
            <person name="Rohde M."/>
            <person name="Verbarg S."/>
            <person name="Goker M."/>
            <person name="Bristow J."/>
            <person name="Eisen J.A."/>
            <person name="Markowitz V."/>
            <person name="Hugenholtz P."/>
            <person name="Kyrpides N.C."/>
            <person name="Klenk H.P."/>
            <person name="Woyke T."/>
        </authorList>
    </citation>
    <scope>NUCLEOTIDE SEQUENCE [LARGE SCALE GENOMIC DNA]</scope>
    <source>
        <strain evidence="5">ATCC 27775 / DSM 1100 / LMG 10767 / O</strain>
        <plasmid evidence="5">Plasmid pHALHY03</plasmid>
    </source>
</reference>
<evidence type="ECO:0000256" key="1">
    <source>
        <dbReference type="ARBA" id="ARBA00022857"/>
    </source>
</evidence>
<name>F4L8F3_HALH1</name>
<dbReference type="GO" id="GO:0005829">
    <property type="term" value="C:cytosol"/>
    <property type="evidence" value="ECO:0007669"/>
    <property type="project" value="TreeGrafter"/>
</dbReference>
<keyword evidence="4" id="KW-0614">Plasmid</keyword>
<gene>
    <name evidence="4" type="ordered locus">Halhy_6852</name>
</gene>
<evidence type="ECO:0000256" key="2">
    <source>
        <dbReference type="ARBA" id="ARBA00023002"/>
    </source>
</evidence>
<dbReference type="GO" id="GO:0070402">
    <property type="term" value="F:NADPH binding"/>
    <property type="evidence" value="ECO:0007669"/>
    <property type="project" value="TreeGrafter"/>
</dbReference>
<geneLocation type="plasmid" evidence="4 5">
    <name>pHALHY03</name>
</geneLocation>
<dbReference type="OrthoDB" id="9787435at2"/>
<keyword evidence="5" id="KW-1185">Reference proteome</keyword>
<dbReference type="GO" id="GO:0003960">
    <property type="term" value="F:quinone reductase (NADPH) activity"/>
    <property type="evidence" value="ECO:0007669"/>
    <property type="project" value="UniProtKB-EC"/>
</dbReference>
<dbReference type="Proteomes" id="UP000008461">
    <property type="component" value="Plasmid pHALHY03"/>
</dbReference>
<dbReference type="AlphaFoldDB" id="F4L8F3"/>
<dbReference type="InterPro" id="IPR020843">
    <property type="entry name" value="ER"/>
</dbReference>
<dbReference type="Pfam" id="PF08240">
    <property type="entry name" value="ADH_N"/>
    <property type="match status" value="1"/>
</dbReference>
<dbReference type="Pfam" id="PF00107">
    <property type="entry name" value="ADH_zinc_N"/>
    <property type="match status" value="1"/>
</dbReference>
<dbReference type="EMBL" id="CP002694">
    <property type="protein sequence ID" value="AEE54661.1"/>
    <property type="molecule type" value="Genomic_DNA"/>
</dbReference>
<evidence type="ECO:0000259" key="3">
    <source>
        <dbReference type="SMART" id="SM00829"/>
    </source>
</evidence>
<dbReference type="SMART" id="SM00829">
    <property type="entry name" value="PKS_ER"/>
    <property type="match status" value="1"/>
</dbReference>
<organism evidence="4 5">
    <name type="scientific">Haliscomenobacter hydrossis (strain ATCC 27775 / DSM 1100 / LMG 10767 / O)</name>
    <dbReference type="NCBI Taxonomy" id="760192"/>
    <lineage>
        <taxon>Bacteria</taxon>
        <taxon>Pseudomonadati</taxon>
        <taxon>Bacteroidota</taxon>
        <taxon>Saprospiria</taxon>
        <taxon>Saprospirales</taxon>
        <taxon>Haliscomenobacteraceae</taxon>
        <taxon>Haliscomenobacter</taxon>
    </lineage>
</organism>
<feature type="domain" description="Enoyl reductase (ER)" evidence="3">
    <location>
        <begin position="14"/>
        <end position="328"/>
    </location>
</feature>
<accession>F4L8F3</accession>
<protein>
    <submittedName>
        <fullName evidence="4">NADPH:quinone reductase</fullName>
        <ecNumber evidence="4">1.6.5.5</ecNumber>
    </submittedName>
</protein>
<dbReference type="GO" id="GO:0035925">
    <property type="term" value="F:mRNA 3'-UTR AU-rich region binding"/>
    <property type="evidence" value="ECO:0007669"/>
    <property type="project" value="TreeGrafter"/>
</dbReference>
<dbReference type="SUPFAM" id="SSF51735">
    <property type="entry name" value="NAD(P)-binding Rossmann-fold domains"/>
    <property type="match status" value="1"/>
</dbReference>
<dbReference type="EC" id="1.6.5.5" evidence="4"/>
<dbReference type="InterPro" id="IPR011032">
    <property type="entry name" value="GroES-like_sf"/>
</dbReference>
<dbReference type="KEGG" id="hhy:Halhy_6852"/>
<dbReference type="InterPro" id="IPR013154">
    <property type="entry name" value="ADH-like_N"/>
</dbReference>
<dbReference type="HOGENOM" id="CLU_026673_3_1_10"/>
<dbReference type="GO" id="GO:0008270">
    <property type="term" value="F:zinc ion binding"/>
    <property type="evidence" value="ECO:0007669"/>
    <property type="project" value="InterPro"/>
</dbReference>
<evidence type="ECO:0000313" key="4">
    <source>
        <dbReference type="EMBL" id="AEE54661.1"/>
    </source>
</evidence>
<proteinExistence type="predicted"/>
<dbReference type="SUPFAM" id="SSF50129">
    <property type="entry name" value="GroES-like"/>
    <property type="match status" value="1"/>
</dbReference>
<dbReference type="Gene3D" id="3.40.50.720">
    <property type="entry name" value="NAD(P)-binding Rossmann-like Domain"/>
    <property type="match status" value="1"/>
</dbReference>